<accession>A0ACC8XEK5</accession>
<dbReference type="EMBL" id="LJHD01000213">
    <property type="protein sequence ID" value="ONI41591.1"/>
    <property type="molecule type" value="Genomic_DNA"/>
</dbReference>
<dbReference type="Proteomes" id="UP000188637">
    <property type="component" value="Unassembled WGS sequence"/>
</dbReference>
<protein>
    <submittedName>
        <fullName evidence="1">Endopeptidase La</fullName>
    </submittedName>
</protein>
<name>A0ACC8XEK5_9FIRM</name>
<gene>
    <name evidence="1" type="ORF">AN640_07865</name>
</gene>
<evidence type="ECO:0000313" key="1">
    <source>
        <dbReference type="EMBL" id="ONI41591.1"/>
    </source>
</evidence>
<proteinExistence type="predicted"/>
<organism evidence="1 2">
    <name type="scientific">Candidatus Epulonipiscium fishelsonii</name>
    <dbReference type="NCBI Taxonomy" id="77094"/>
    <lineage>
        <taxon>Bacteria</taxon>
        <taxon>Bacillati</taxon>
        <taxon>Bacillota</taxon>
        <taxon>Clostridia</taxon>
        <taxon>Lachnospirales</taxon>
        <taxon>Lachnospiraceae</taxon>
        <taxon>Candidatus Epulonipiscium</taxon>
    </lineage>
</organism>
<keyword evidence="2" id="KW-1185">Reference proteome</keyword>
<evidence type="ECO:0000313" key="2">
    <source>
        <dbReference type="Proteomes" id="UP000188637"/>
    </source>
</evidence>
<comment type="caution">
    <text evidence="1">The sequence shown here is derived from an EMBL/GenBank/DDBJ whole genome shotgun (WGS) entry which is preliminary data.</text>
</comment>
<reference evidence="1" key="1">
    <citation type="submission" date="2016-08" db="EMBL/GenBank/DDBJ databases">
        <authorList>
            <person name="Ngugi D.K."/>
            <person name="Miyake S."/>
            <person name="Stingl U."/>
        </authorList>
    </citation>
    <scope>NUCLEOTIDE SEQUENCE</scope>
    <source>
        <strain evidence="1">SCG-D08WGA-EpuloA1</strain>
    </source>
</reference>
<sequence length="809" mass="92056">MNKIIDLPVVPLRGLTLFPEMILQFDIGRKKSIQAIEAAVSKDKTIFLSTQKDATDENPNFEGLFEVGTIAKVRQVLNISVNKVKIIVYGVKRAKLLSIHNGIFMEGVIQEIDDELTEDTVQEALMRTIAELFEKYASLTSKINQETVYSILGKDQNNKIVDAIAAQMTLEVSKKQDILSEINFNKRIEKLIDILNDEINVNKFQKQIYEKVKVNIDKNQKDYYLREQLKVIQNELGDKTSFEEEYQQYNEKMNSTNIPQYVKDKLQKEVKRLNKISQNSPEYHILKNYIENILEIPWGIFTEENQDIKKAENILNEEHYGLEQIKERIIEYLAVKKLNPNSISPIFCLVGPPGIGKTSIIQSIATATGRNYVSIALGGIRDEAEIRGHRKTYMGSMPGRFIQGLKNAKSVNPLMLLDEIDKMSMDFRGDPSAALLEVLDTKQNIHFKDNYTEIPVDLSKVMFIATANNLQNVPTPLIDRMEIIDISSYNEDEKFKIASQYLIPKQMQLNGILKTQLKFTENIIRYIIVHYTKEAGVRNLEREIGKICRKVAKEIIEGKKRGTRLSINRIHKYLGTPKFTYMLKDTQPEVGIVRGLAWTMFGGDTLNIEVNITSGKGLLELTGNMGDVMKESAKAAISYTKFNQELLKIAPEMLKKYDIHIHIPEGATPKDGPSAGITMATAIISAFTEKKVRNDIAMTGEITIRGKVLAIGGLKEKISAAKRAGIFNIIVPKDNKKNVLELSKKILNKVNIIYVETMNDVLKHTFVTEDKEPLFVEDETHISVDEKKPMLIEDKEKKIESRINYYGRK</sequence>